<dbReference type="SUPFAM" id="SSF54637">
    <property type="entry name" value="Thioesterase/thiol ester dehydrase-isomerase"/>
    <property type="match status" value="1"/>
</dbReference>
<gene>
    <name evidence="4" type="ORF">EV666_10153</name>
</gene>
<evidence type="ECO:0000313" key="4">
    <source>
        <dbReference type="EMBL" id="TCO15805.1"/>
    </source>
</evidence>
<proteinExistence type="inferred from homology"/>
<name>A0A4R2GXU7_9HYPH</name>
<protein>
    <submittedName>
        <fullName evidence="4">Uncharacterized protein (TIGR00369 family)</fullName>
    </submittedName>
</protein>
<dbReference type="GO" id="GO:0047617">
    <property type="term" value="F:fatty acyl-CoA hydrolase activity"/>
    <property type="evidence" value="ECO:0007669"/>
    <property type="project" value="InterPro"/>
</dbReference>
<evidence type="ECO:0000256" key="1">
    <source>
        <dbReference type="ARBA" id="ARBA00008324"/>
    </source>
</evidence>
<dbReference type="Gene3D" id="3.10.129.10">
    <property type="entry name" value="Hotdog Thioesterase"/>
    <property type="match status" value="1"/>
</dbReference>
<comment type="similarity">
    <text evidence="1">Belongs to the thioesterase PaaI family.</text>
</comment>
<dbReference type="CDD" id="cd03443">
    <property type="entry name" value="PaaI_thioesterase"/>
    <property type="match status" value="1"/>
</dbReference>
<dbReference type="Pfam" id="PF03061">
    <property type="entry name" value="4HBT"/>
    <property type="match status" value="1"/>
</dbReference>
<dbReference type="Proteomes" id="UP000294881">
    <property type="component" value="Unassembled WGS sequence"/>
</dbReference>
<dbReference type="InterPro" id="IPR039298">
    <property type="entry name" value="ACOT13"/>
</dbReference>
<dbReference type="EMBL" id="SLWL01000001">
    <property type="protein sequence ID" value="TCO15805.1"/>
    <property type="molecule type" value="Genomic_DNA"/>
</dbReference>
<comment type="caution">
    <text evidence="4">The sequence shown here is derived from an EMBL/GenBank/DDBJ whole genome shotgun (WGS) entry which is preliminary data.</text>
</comment>
<dbReference type="PANTHER" id="PTHR21660">
    <property type="entry name" value="THIOESTERASE SUPERFAMILY MEMBER-RELATED"/>
    <property type="match status" value="1"/>
</dbReference>
<evidence type="ECO:0000256" key="2">
    <source>
        <dbReference type="ARBA" id="ARBA00022801"/>
    </source>
</evidence>
<organism evidence="4 5">
    <name type="scientific">Camelimonas lactis</name>
    <dbReference type="NCBI Taxonomy" id="659006"/>
    <lineage>
        <taxon>Bacteria</taxon>
        <taxon>Pseudomonadati</taxon>
        <taxon>Pseudomonadota</taxon>
        <taxon>Alphaproteobacteria</taxon>
        <taxon>Hyphomicrobiales</taxon>
        <taxon>Chelatococcaceae</taxon>
        <taxon>Camelimonas</taxon>
    </lineage>
</organism>
<dbReference type="AlphaFoldDB" id="A0A4R2GXU7"/>
<feature type="domain" description="Thioesterase" evidence="3">
    <location>
        <begin position="88"/>
        <end position="159"/>
    </location>
</feature>
<reference evidence="4 5" key="1">
    <citation type="submission" date="2019-03" db="EMBL/GenBank/DDBJ databases">
        <title>Genomic Encyclopedia of Type Strains, Phase IV (KMG-IV): sequencing the most valuable type-strain genomes for metagenomic binning, comparative biology and taxonomic classification.</title>
        <authorList>
            <person name="Goeker M."/>
        </authorList>
    </citation>
    <scope>NUCLEOTIDE SEQUENCE [LARGE SCALE GENOMIC DNA]</scope>
    <source>
        <strain evidence="4 5">DSM 22958</strain>
    </source>
</reference>
<keyword evidence="5" id="KW-1185">Reference proteome</keyword>
<dbReference type="InterPro" id="IPR006683">
    <property type="entry name" value="Thioestr_dom"/>
</dbReference>
<evidence type="ECO:0000313" key="5">
    <source>
        <dbReference type="Proteomes" id="UP000294881"/>
    </source>
</evidence>
<dbReference type="OrthoDB" id="7061558at2"/>
<evidence type="ECO:0000259" key="3">
    <source>
        <dbReference type="Pfam" id="PF03061"/>
    </source>
</evidence>
<keyword evidence="2" id="KW-0378">Hydrolase</keyword>
<accession>A0A4R2GXU7</accession>
<dbReference type="InterPro" id="IPR029069">
    <property type="entry name" value="HotDog_dom_sf"/>
</dbReference>
<sequence>MGPGAGLPRSYQFAGLQFLVARRNLLYRLVYINNEETAVHPSNPPEGFVPHFRDSGLTAPWKPLFSRFDGDAVIIGLRAGSAHANSRGLVHGGLIMALADNAMGLSCGRASGGSGLVTVALTAEFLGVARLGQWLEIRPRVLKAGRSLCFAAADIVADGVACAHASATFKTAA</sequence>
<dbReference type="PANTHER" id="PTHR21660:SF1">
    <property type="entry name" value="ACYL-COENZYME A THIOESTERASE 13"/>
    <property type="match status" value="1"/>
</dbReference>